<dbReference type="SMART" id="SM00331">
    <property type="entry name" value="PP2C_SIG"/>
    <property type="match status" value="1"/>
</dbReference>
<keyword evidence="3" id="KW-1185">Reference proteome</keyword>
<dbReference type="RefSeq" id="WP_036097619.1">
    <property type="nucleotide sequence ID" value="NZ_AODF01000021.1"/>
</dbReference>
<dbReference type="Pfam" id="PF07228">
    <property type="entry name" value="SpoIIE"/>
    <property type="match status" value="1"/>
</dbReference>
<dbReference type="Proteomes" id="UP000019249">
    <property type="component" value="Unassembled WGS sequence"/>
</dbReference>
<protein>
    <submittedName>
        <fullName evidence="2">Sigma-B negative effector</fullName>
    </submittedName>
</protein>
<dbReference type="InterPro" id="IPR036457">
    <property type="entry name" value="PPM-type-like_dom_sf"/>
</dbReference>
<dbReference type="SUPFAM" id="SSF81606">
    <property type="entry name" value="PP2C-like"/>
    <property type="match status" value="1"/>
</dbReference>
<evidence type="ECO:0000259" key="1">
    <source>
        <dbReference type="SMART" id="SM00331"/>
    </source>
</evidence>
<gene>
    <name evidence="2" type="ORF">MFLO_10249</name>
</gene>
<accession>A0ABN0RE51</accession>
<comment type="caution">
    <text evidence="2">The sequence shown here is derived from an EMBL/GenBank/DDBJ whole genome shotgun (WGS) entry which is preliminary data.</text>
</comment>
<feature type="domain" description="PPM-type phosphatase" evidence="1">
    <location>
        <begin position="8"/>
        <end position="198"/>
    </location>
</feature>
<proteinExistence type="predicted"/>
<name>A0ABN0RE51_9LIST</name>
<reference evidence="2 3" key="1">
    <citation type="journal article" date="2014" name="Int. J. Syst. Evol. Microbiol.">
        <title>Listeria floridensis sp. nov., Listeria aquatica sp. nov., Listeria cornellensis sp. nov., Listeria riparia sp. nov. and Listeria grandensis sp. nov., from agricultural and natural environments.</title>
        <authorList>
            <person name="den Bakker H.C."/>
            <person name="Warchocki S."/>
            <person name="Wright E.M."/>
            <person name="Allred A.F."/>
            <person name="Ahlstrom C."/>
            <person name="Manuel C.S."/>
            <person name="Stasiewicz M.J."/>
            <person name="Burrell A."/>
            <person name="Roof S."/>
            <person name="Strawn L."/>
            <person name="Fortes E.D."/>
            <person name="Nightingale K.K."/>
            <person name="Kephart D."/>
            <person name="Wiedmann M."/>
        </authorList>
    </citation>
    <scope>NUCLEOTIDE SEQUENCE [LARGE SCALE GENOMIC DNA]</scope>
    <source>
        <strain evidence="2 3">FSL S10-1187</strain>
    </source>
</reference>
<sequence>MPSLSKSHVELFTFQRTKALQQYSGDMYFVTEKKGLFLCVLADGLGSGIEAHRSAKAVIETVKLNPEGELPDLMEQANQAVSGLRGAAVAMIRADLEHRKLTYTGTGNIRFYFVEPGGKVGFPLSTMGFLSGRKQLFKVKTFDFKSDSKFLIHSDGLVLKKARSFLTSPLDVIKTGHSIERQIASIPEDDVSFVLGKFPQ</sequence>
<dbReference type="PANTHER" id="PTHR35801:SF1">
    <property type="entry name" value="PHOSPHOSERINE PHOSPHATASE RSBX"/>
    <property type="match status" value="1"/>
</dbReference>
<dbReference type="Gene3D" id="3.60.40.10">
    <property type="entry name" value="PPM-type phosphatase domain"/>
    <property type="match status" value="1"/>
</dbReference>
<evidence type="ECO:0000313" key="2">
    <source>
        <dbReference type="EMBL" id="EUJ30772.1"/>
    </source>
</evidence>
<dbReference type="PANTHER" id="PTHR35801">
    <property type="entry name" value="PHOSPHOSERINE PHOSPHATASE RSBX"/>
    <property type="match status" value="1"/>
</dbReference>
<organism evidence="2 3">
    <name type="scientific">Listeria floridensis FSL S10-1187</name>
    <dbReference type="NCBI Taxonomy" id="1265817"/>
    <lineage>
        <taxon>Bacteria</taxon>
        <taxon>Bacillati</taxon>
        <taxon>Bacillota</taxon>
        <taxon>Bacilli</taxon>
        <taxon>Bacillales</taxon>
        <taxon>Listeriaceae</taxon>
        <taxon>Listeria</taxon>
    </lineage>
</organism>
<evidence type="ECO:0000313" key="3">
    <source>
        <dbReference type="Proteomes" id="UP000019249"/>
    </source>
</evidence>
<dbReference type="EMBL" id="AODF01000021">
    <property type="protein sequence ID" value="EUJ30772.1"/>
    <property type="molecule type" value="Genomic_DNA"/>
</dbReference>
<dbReference type="InterPro" id="IPR039248">
    <property type="entry name" value="Ptase_RsbX"/>
</dbReference>
<dbReference type="InterPro" id="IPR001932">
    <property type="entry name" value="PPM-type_phosphatase-like_dom"/>
</dbReference>